<accession>A0AAW0UKV9</accession>
<gene>
    <name evidence="3" type="ORF">O3P69_002532</name>
</gene>
<evidence type="ECO:0000256" key="1">
    <source>
        <dbReference type="SAM" id="MobiDB-lite"/>
    </source>
</evidence>
<keyword evidence="2" id="KW-0732">Signal</keyword>
<organism evidence="3 4">
    <name type="scientific">Scylla paramamosain</name>
    <name type="common">Mud crab</name>
    <dbReference type="NCBI Taxonomy" id="85552"/>
    <lineage>
        <taxon>Eukaryota</taxon>
        <taxon>Metazoa</taxon>
        <taxon>Ecdysozoa</taxon>
        <taxon>Arthropoda</taxon>
        <taxon>Crustacea</taxon>
        <taxon>Multicrustacea</taxon>
        <taxon>Malacostraca</taxon>
        <taxon>Eumalacostraca</taxon>
        <taxon>Eucarida</taxon>
        <taxon>Decapoda</taxon>
        <taxon>Pleocyemata</taxon>
        <taxon>Brachyura</taxon>
        <taxon>Eubrachyura</taxon>
        <taxon>Portunoidea</taxon>
        <taxon>Portunidae</taxon>
        <taxon>Portuninae</taxon>
        <taxon>Scylla</taxon>
    </lineage>
</organism>
<comment type="caution">
    <text evidence="3">The sequence shown here is derived from an EMBL/GenBank/DDBJ whole genome shotgun (WGS) entry which is preliminary data.</text>
</comment>
<protein>
    <submittedName>
        <fullName evidence="3">Uncharacterized protein</fullName>
    </submittedName>
</protein>
<evidence type="ECO:0000256" key="2">
    <source>
        <dbReference type="SAM" id="SignalP"/>
    </source>
</evidence>
<keyword evidence="4" id="KW-1185">Reference proteome</keyword>
<name>A0AAW0UKV9_SCYPA</name>
<reference evidence="3 4" key="1">
    <citation type="submission" date="2023-03" db="EMBL/GenBank/DDBJ databases">
        <title>High-quality genome of Scylla paramamosain provides insights in environmental adaptation.</title>
        <authorList>
            <person name="Zhang L."/>
        </authorList>
    </citation>
    <scope>NUCLEOTIDE SEQUENCE [LARGE SCALE GENOMIC DNA]</scope>
    <source>
        <strain evidence="3">LZ_2023a</strain>
        <tissue evidence="3">Muscle</tissue>
    </source>
</reference>
<dbReference type="EMBL" id="JARAKH010000009">
    <property type="protein sequence ID" value="KAK8400799.1"/>
    <property type="molecule type" value="Genomic_DNA"/>
</dbReference>
<evidence type="ECO:0000313" key="4">
    <source>
        <dbReference type="Proteomes" id="UP001487740"/>
    </source>
</evidence>
<dbReference type="Proteomes" id="UP001487740">
    <property type="component" value="Unassembled WGS sequence"/>
</dbReference>
<proteinExistence type="predicted"/>
<evidence type="ECO:0000313" key="3">
    <source>
        <dbReference type="EMBL" id="KAK8400799.1"/>
    </source>
</evidence>
<dbReference type="AlphaFoldDB" id="A0AAW0UKV9"/>
<sequence length="158" mass="16863">MWLKAVVVMVVVMLVMPVSPRPYQAQKGSSKIESAVSESLRDIEAAFMGSARKIEDAIDEAIQEKVSEKSGNGKTQDSLVNNAAIIGEFNKKAFRNVLAKIFARKRASAMKAGVASAPGSPRDDTSTTTMDPLDEYCKEACEAGVGGPECDCPDHPIG</sequence>
<feature type="signal peptide" evidence="2">
    <location>
        <begin position="1"/>
        <end position="20"/>
    </location>
</feature>
<feature type="region of interest" description="Disordered" evidence="1">
    <location>
        <begin position="112"/>
        <end position="131"/>
    </location>
</feature>
<feature type="chain" id="PRO_5043990591" evidence="2">
    <location>
        <begin position="21"/>
        <end position="158"/>
    </location>
</feature>